<protein>
    <recommendedName>
        <fullName evidence="3">Sporulation protein YtxC</fullName>
    </recommendedName>
</protein>
<dbReference type="AlphaFoldDB" id="A0A8J4H7D2"/>
<dbReference type="Proteomes" id="UP000677918">
    <property type="component" value="Unassembled WGS sequence"/>
</dbReference>
<dbReference type="Pfam" id="PF08812">
    <property type="entry name" value="YtxC"/>
    <property type="match status" value="1"/>
</dbReference>
<dbReference type="InterPro" id="IPR014199">
    <property type="entry name" value="Spore_YtxC"/>
</dbReference>
<name>A0A8J4H7D2_9BACL</name>
<comment type="caution">
    <text evidence="1">The sequence shown here is derived from an EMBL/GenBank/DDBJ whole genome shotgun (WGS) entry which is preliminary data.</text>
</comment>
<dbReference type="EMBL" id="BOVK01000044">
    <property type="protein sequence ID" value="GIQ70314.1"/>
    <property type="molecule type" value="Genomic_DNA"/>
</dbReference>
<gene>
    <name evidence="1" type="ORF">XYCOK13_31380</name>
</gene>
<keyword evidence="2" id="KW-1185">Reference proteome</keyword>
<evidence type="ECO:0008006" key="3">
    <source>
        <dbReference type="Google" id="ProtNLM"/>
    </source>
</evidence>
<evidence type="ECO:0000313" key="1">
    <source>
        <dbReference type="EMBL" id="GIQ70314.1"/>
    </source>
</evidence>
<sequence>MDGLHLFTISLKLDPQQHTDPFYAQLSQRMQSIAQLGKHIAIKREYASSDRECWTCEVSGEAFALTEDGPAVYAQASEVLAAYVLRYEELHLIRSIIQHDFDYYEEQEVEQIIQYCYQIMDEPEELLDVSGSASQRVKWHGKIAEAFHQYLTEHTMLNMEGFVRFRLKFYWTELREIVEYAIDEYMMDKQYHEFITLLKYFVCVQEAKVPAVHLVHKGEYEFQLFDEDGKPMEPSAVESFVIETVDQDVNFEDMIVSTLITVSPRMIYLHTKEPGMQVIKTIRQIFEDRVVLCTYCPVCRSLLHGGTSSTLRHP</sequence>
<evidence type="ECO:0000313" key="2">
    <source>
        <dbReference type="Proteomes" id="UP000677918"/>
    </source>
</evidence>
<organism evidence="1 2">
    <name type="scientific">Xylanibacillus composti</name>
    <dbReference type="NCBI Taxonomy" id="1572762"/>
    <lineage>
        <taxon>Bacteria</taxon>
        <taxon>Bacillati</taxon>
        <taxon>Bacillota</taxon>
        <taxon>Bacilli</taxon>
        <taxon>Bacillales</taxon>
        <taxon>Paenibacillaceae</taxon>
        <taxon>Xylanibacillus</taxon>
    </lineage>
</organism>
<accession>A0A8J4H7D2</accession>
<proteinExistence type="predicted"/>
<reference evidence="1" key="1">
    <citation type="submission" date="2021-04" db="EMBL/GenBank/DDBJ databases">
        <title>Draft genome sequence of Xylanibacillus composti strain K13.</title>
        <authorList>
            <person name="Uke A."/>
            <person name="Chhe C."/>
            <person name="Baramee S."/>
            <person name="Kosugi A."/>
        </authorList>
    </citation>
    <scope>NUCLEOTIDE SEQUENCE</scope>
    <source>
        <strain evidence="1">K13</strain>
    </source>
</reference>